<comment type="caution">
    <text evidence="2">The sequence shown here is derived from an EMBL/GenBank/DDBJ whole genome shotgun (WGS) entry which is preliminary data.</text>
</comment>
<dbReference type="EMBL" id="JAHXZJ010002982">
    <property type="protein sequence ID" value="KAH0535039.1"/>
    <property type="molecule type" value="Genomic_DNA"/>
</dbReference>
<keyword evidence="3" id="KW-1185">Reference proteome</keyword>
<accession>A0AAV7HYB3</accession>
<dbReference type="AlphaFoldDB" id="A0AAV7HYB3"/>
<evidence type="ECO:0000313" key="2">
    <source>
        <dbReference type="EMBL" id="KAH0535039.1"/>
    </source>
</evidence>
<name>A0AAV7HYB3_COTGL</name>
<evidence type="ECO:0000256" key="1">
    <source>
        <dbReference type="SAM" id="MobiDB-lite"/>
    </source>
</evidence>
<gene>
    <name evidence="2" type="ORF">KQX54_012317</name>
</gene>
<feature type="region of interest" description="Disordered" evidence="1">
    <location>
        <begin position="224"/>
        <end position="246"/>
    </location>
</feature>
<protein>
    <submittedName>
        <fullName evidence="2">Uncharacterized protein</fullName>
    </submittedName>
</protein>
<feature type="compositionally biased region" description="Basic and acidic residues" evidence="1">
    <location>
        <begin position="233"/>
        <end position="246"/>
    </location>
</feature>
<organism evidence="2 3">
    <name type="scientific">Cotesia glomerata</name>
    <name type="common">Lepidopteran parasitic wasp</name>
    <name type="synonym">Apanteles glomeratus</name>
    <dbReference type="NCBI Taxonomy" id="32391"/>
    <lineage>
        <taxon>Eukaryota</taxon>
        <taxon>Metazoa</taxon>
        <taxon>Ecdysozoa</taxon>
        <taxon>Arthropoda</taxon>
        <taxon>Hexapoda</taxon>
        <taxon>Insecta</taxon>
        <taxon>Pterygota</taxon>
        <taxon>Neoptera</taxon>
        <taxon>Endopterygota</taxon>
        <taxon>Hymenoptera</taxon>
        <taxon>Apocrita</taxon>
        <taxon>Ichneumonoidea</taxon>
        <taxon>Braconidae</taxon>
        <taxon>Microgastrinae</taxon>
        <taxon>Cotesia</taxon>
    </lineage>
</organism>
<reference evidence="2 3" key="1">
    <citation type="journal article" date="2021" name="J. Hered.">
        <title>A chromosome-level genome assembly of the parasitoid wasp, Cotesia glomerata (Hymenoptera: Braconidae).</title>
        <authorList>
            <person name="Pinto B.J."/>
            <person name="Weis J.J."/>
            <person name="Gamble T."/>
            <person name="Ode P.J."/>
            <person name="Paul R."/>
            <person name="Zaspel J.M."/>
        </authorList>
    </citation>
    <scope>NUCLEOTIDE SEQUENCE [LARGE SCALE GENOMIC DNA]</scope>
    <source>
        <strain evidence="2">CgM1</strain>
    </source>
</reference>
<proteinExistence type="predicted"/>
<evidence type="ECO:0000313" key="3">
    <source>
        <dbReference type="Proteomes" id="UP000826195"/>
    </source>
</evidence>
<sequence>MSAISNENFDCICVGDLYAKITGYAESLEGIKTLKKGKSIFRFVINNHQGRQVRLLAWDKDAAKYESLITANCIYSFDCLKCTPVDKNYFDPSEGLVDVELHISSKTTCKRIGDAPAPQAHKIVPLREVANMYGYVLVEGFIHDKITGSGFNGSGSGSITDRQVKVRINVYNIKNPSDVNVPGAHVRVKGKLCRDKDYGLVYIQCQDFTNIVLINDETLSEDKINRNYRSPQPKRDRSQEPDKFNGKKFIMEDCDDLKNMKIASSGDDSMN</sequence>
<dbReference type="Proteomes" id="UP000826195">
    <property type="component" value="Unassembled WGS sequence"/>
</dbReference>